<dbReference type="GO" id="GO:0006310">
    <property type="term" value="P:DNA recombination"/>
    <property type="evidence" value="ECO:0007669"/>
    <property type="project" value="UniProtKB-KW"/>
</dbReference>
<gene>
    <name evidence="2" type="primary">ku</name>
    <name evidence="5" type="ORF">M8523_16305</name>
</gene>
<dbReference type="InterPro" id="IPR009187">
    <property type="entry name" value="Prok_Ku"/>
</dbReference>
<comment type="subunit">
    <text evidence="2">Homodimer. Interacts with LigD.</text>
</comment>
<name>A0AA41YVX0_9HYPH</name>
<keyword evidence="2" id="KW-0234">DNA repair</keyword>
<comment type="function">
    <text evidence="2">With LigD forms a non-homologous end joining (NHEJ) DNA repair enzyme, which repairs dsDNA breaks with reduced fidelity. Binds linear dsDNA with 5'- and 3'- overhangs but not closed circular dsDNA nor ssDNA. Recruits and stimulates the ligase activity of LigD.</text>
</comment>
<dbReference type="InterPro" id="IPR016194">
    <property type="entry name" value="SPOC-like_C_dom_sf"/>
</dbReference>
<dbReference type="GO" id="GO:0003690">
    <property type="term" value="F:double-stranded DNA binding"/>
    <property type="evidence" value="ECO:0007669"/>
    <property type="project" value="UniProtKB-UniRule"/>
</dbReference>
<feature type="compositionally biased region" description="Basic residues" evidence="3">
    <location>
        <begin position="263"/>
        <end position="272"/>
    </location>
</feature>
<evidence type="ECO:0000313" key="6">
    <source>
        <dbReference type="Proteomes" id="UP001165667"/>
    </source>
</evidence>
<keyword evidence="2" id="KW-0233">DNA recombination</keyword>
<dbReference type="GO" id="GO:0006303">
    <property type="term" value="P:double-strand break repair via nonhomologous end joining"/>
    <property type="evidence" value="ECO:0007669"/>
    <property type="project" value="UniProtKB-UniRule"/>
</dbReference>
<dbReference type="PANTHER" id="PTHR41251">
    <property type="entry name" value="NON-HOMOLOGOUS END JOINING PROTEIN KU"/>
    <property type="match status" value="1"/>
</dbReference>
<evidence type="ECO:0000313" key="5">
    <source>
        <dbReference type="EMBL" id="MCW6509584.1"/>
    </source>
</evidence>
<evidence type="ECO:0000256" key="3">
    <source>
        <dbReference type="SAM" id="MobiDB-lite"/>
    </source>
</evidence>
<sequence>MAPRAVWKGSLRVGELQCPVSLYTAVSTSDRIAFHTLNRKTGHRVHREFIDSETGKPVPPADQVKGYDTGAGQTIMIEPEEIAAAIPDNDKTLAIRTFVACQSIDTVYFDRPYYLTPSDPVGAPVFALLLDGLKAKKAAAIASAILFRRVRTVLIRAHDDGLIATLLKFDYEVRSAEDAFDSIPEVKIEDEMIELARHIIKTKMGSFDPKAFDDRYEEAVADLVRAKIEGRPLKARPAPVPSKASDLLSALRESAKAADKTKPASRSRRAPAKRAASSDKSASHRKAS</sequence>
<keyword evidence="1 2" id="KW-0238">DNA-binding</keyword>
<feature type="region of interest" description="Disordered" evidence="3">
    <location>
        <begin position="234"/>
        <end position="288"/>
    </location>
</feature>
<comment type="similarity">
    <text evidence="2">Belongs to the prokaryotic Ku family.</text>
</comment>
<keyword evidence="6" id="KW-1185">Reference proteome</keyword>
<accession>A0AA41YVX0</accession>
<dbReference type="PIRSF" id="PIRSF006493">
    <property type="entry name" value="Prok_Ku"/>
    <property type="match status" value="1"/>
</dbReference>
<dbReference type="EMBL" id="JAMOIM010000010">
    <property type="protein sequence ID" value="MCW6509584.1"/>
    <property type="molecule type" value="Genomic_DNA"/>
</dbReference>
<feature type="domain" description="Ku" evidence="4">
    <location>
        <begin position="55"/>
        <end position="185"/>
    </location>
</feature>
<dbReference type="AlphaFoldDB" id="A0AA41YVX0"/>
<organism evidence="5 6">
    <name type="scientific">Lichenifustis flavocetrariae</name>
    <dbReference type="NCBI Taxonomy" id="2949735"/>
    <lineage>
        <taxon>Bacteria</taxon>
        <taxon>Pseudomonadati</taxon>
        <taxon>Pseudomonadota</taxon>
        <taxon>Alphaproteobacteria</taxon>
        <taxon>Hyphomicrobiales</taxon>
        <taxon>Lichenihabitantaceae</taxon>
        <taxon>Lichenifustis</taxon>
    </lineage>
</organism>
<evidence type="ECO:0000256" key="1">
    <source>
        <dbReference type="ARBA" id="ARBA00023125"/>
    </source>
</evidence>
<dbReference type="NCBIfam" id="TIGR02772">
    <property type="entry name" value="Ku_bact"/>
    <property type="match status" value="1"/>
</dbReference>
<keyword evidence="2" id="KW-0227">DNA damage</keyword>
<dbReference type="Pfam" id="PF02735">
    <property type="entry name" value="Ku"/>
    <property type="match status" value="1"/>
</dbReference>
<dbReference type="Gene3D" id="2.40.290.10">
    <property type="match status" value="1"/>
</dbReference>
<comment type="caution">
    <text evidence="5">The sequence shown here is derived from an EMBL/GenBank/DDBJ whole genome shotgun (WGS) entry which is preliminary data.</text>
</comment>
<dbReference type="SMART" id="SM00559">
    <property type="entry name" value="Ku78"/>
    <property type="match status" value="1"/>
</dbReference>
<dbReference type="SUPFAM" id="SSF100939">
    <property type="entry name" value="SPOC domain-like"/>
    <property type="match status" value="1"/>
</dbReference>
<evidence type="ECO:0000259" key="4">
    <source>
        <dbReference type="SMART" id="SM00559"/>
    </source>
</evidence>
<dbReference type="HAMAP" id="MF_01875">
    <property type="entry name" value="Prokaryotic_Ku"/>
    <property type="match status" value="1"/>
</dbReference>
<dbReference type="InterPro" id="IPR006164">
    <property type="entry name" value="DNA_bd_Ku70/Ku80"/>
</dbReference>
<proteinExistence type="inferred from homology"/>
<feature type="compositionally biased region" description="Basic and acidic residues" evidence="3">
    <location>
        <begin position="253"/>
        <end position="262"/>
    </location>
</feature>
<dbReference type="PANTHER" id="PTHR41251:SF1">
    <property type="entry name" value="NON-HOMOLOGOUS END JOINING PROTEIN KU"/>
    <property type="match status" value="1"/>
</dbReference>
<dbReference type="RefSeq" id="WP_282585954.1">
    <property type="nucleotide sequence ID" value="NZ_JAMOIM010000010.1"/>
</dbReference>
<reference evidence="5" key="1">
    <citation type="submission" date="2022-05" db="EMBL/GenBank/DDBJ databases">
        <authorList>
            <person name="Pankratov T."/>
        </authorList>
    </citation>
    <scope>NUCLEOTIDE SEQUENCE</scope>
    <source>
        <strain evidence="5">BP6-180914</strain>
    </source>
</reference>
<evidence type="ECO:0000256" key="2">
    <source>
        <dbReference type="HAMAP-Rule" id="MF_01875"/>
    </source>
</evidence>
<protein>
    <recommendedName>
        <fullName evidence="2">Non-homologous end joining protein Ku</fullName>
    </recommendedName>
</protein>
<dbReference type="Proteomes" id="UP001165667">
    <property type="component" value="Unassembled WGS sequence"/>
</dbReference>